<dbReference type="EMBL" id="CP001700">
    <property type="protein sequence ID" value="ACU77553.1"/>
    <property type="molecule type" value="Genomic_DNA"/>
</dbReference>
<keyword evidence="2" id="KW-0472">Membrane</keyword>
<dbReference type="AlphaFoldDB" id="C7Q216"/>
<dbReference type="Proteomes" id="UP000000851">
    <property type="component" value="Chromosome"/>
</dbReference>
<dbReference type="RefSeq" id="WP_015797277.1">
    <property type="nucleotide sequence ID" value="NC_013131.1"/>
</dbReference>
<proteinExistence type="predicted"/>
<accession>C7Q216</accession>
<evidence type="ECO:0008006" key="5">
    <source>
        <dbReference type="Google" id="ProtNLM"/>
    </source>
</evidence>
<dbReference type="STRING" id="479433.Caci_8738"/>
<gene>
    <name evidence="3" type="ordered locus">Caci_8738</name>
</gene>
<evidence type="ECO:0000256" key="2">
    <source>
        <dbReference type="SAM" id="Phobius"/>
    </source>
</evidence>
<dbReference type="OrthoDB" id="10000036at2"/>
<dbReference type="InParanoid" id="C7Q216"/>
<feature type="transmembrane region" description="Helical" evidence="2">
    <location>
        <begin position="12"/>
        <end position="28"/>
    </location>
</feature>
<dbReference type="PROSITE" id="PS51257">
    <property type="entry name" value="PROKAR_LIPOPROTEIN"/>
    <property type="match status" value="1"/>
</dbReference>
<keyword evidence="2" id="KW-1133">Transmembrane helix</keyword>
<keyword evidence="2" id="KW-0812">Transmembrane</keyword>
<protein>
    <recommendedName>
        <fullName evidence="5">Lipoprotein</fullName>
    </recommendedName>
</protein>
<sequence length="116" mass="11902">MREQVKRQRAKLIVGGMMSAAVIGWGVAGCSHDDHDRCVDTRDSTVIPDQYCSDTTSSYTYAHWYRGGSGFKMGQRVSGGEVGEHGVTRGGFGGHGSSGGEGGEGGHGGGEGGHGG</sequence>
<organism evidence="3 4">
    <name type="scientific">Catenulispora acidiphila (strain DSM 44928 / JCM 14897 / NBRC 102108 / NRRL B-24433 / ID139908)</name>
    <dbReference type="NCBI Taxonomy" id="479433"/>
    <lineage>
        <taxon>Bacteria</taxon>
        <taxon>Bacillati</taxon>
        <taxon>Actinomycetota</taxon>
        <taxon>Actinomycetes</taxon>
        <taxon>Catenulisporales</taxon>
        <taxon>Catenulisporaceae</taxon>
        <taxon>Catenulispora</taxon>
    </lineage>
</organism>
<reference evidence="3 4" key="1">
    <citation type="journal article" date="2009" name="Stand. Genomic Sci.">
        <title>Complete genome sequence of Catenulispora acidiphila type strain (ID 139908).</title>
        <authorList>
            <person name="Copeland A."/>
            <person name="Lapidus A."/>
            <person name="Glavina Del Rio T."/>
            <person name="Nolan M."/>
            <person name="Lucas S."/>
            <person name="Chen F."/>
            <person name="Tice H."/>
            <person name="Cheng J.F."/>
            <person name="Bruce D."/>
            <person name="Goodwin L."/>
            <person name="Pitluck S."/>
            <person name="Mikhailova N."/>
            <person name="Pati A."/>
            <person name="Ivanova N."/>
            <person name="Mavromatis K."/>
            <person name="Chen A."/>
            <person name="Palaniappan K."/>
            <person name="Chain P."/>
            <person name="Land M."/>
            <person name="Hauser L."/>
            <person name="Chang Y.J."/>
            <person name="Jeffries C.D."/>
            <person name="Chertkov O."/>
            <person name="Brettin T."/>
            <person name="Detter J.C."/>
            <person name="Han C."/>
            <person name="Ali Z."/>
            <person name="Tindall B.J."/>
            <person name="Goker M."/>
            <person name="Bristow J."/>
            <person name="Eisen J.A."/>
            <person name="Markowitz V."/>
            <person name="Hugenholtz P."/>
            <person name="Kyrpides N.C."/>
            <person name="Klenk H.P."/>
        </authorList>
    </citation>
    <scope>NUCLEOTIDE SEQUENCE [LARGE SCALE GENOMIC DNA]</scope>
    <source>
        <strain evidence="4">DSM 44928 / JCM 14897 / NBRC 102108 / NRRL B-24433 / ID139908</strain>
    </source>
</reference>
<dbReference type="HOGENOM" id="CLU_2092393_0_0_11"/>
<feature type="compositionally biased region" description="Gly residues" evidence="1">
    <location>
        <begin position="88"/>
        <end position="116"/>
    </location>
</feature>
<feature type="region of interest" description="Disordered" evidence="1">
    <location>
        <begin position="76"/>
        <end position="116"/>
    </location>
</feature>
<keyword evidence="4" id="KW-1185">Reference proteome</keyword>
<dbReference type="KEGG" id="cai:Caci_8738"/>
<evidence type="ECO:0000256" key="1">
    <source>
        <dbReference type="SAM" id="MobiDB-lite"/>
    </source>
</evidence>
<name>C7Q216_CATAD</name>
<evidence type="ECO:0000313" key="4">
    <source>
        <dbReference type="Proteomes" id="UP000000851"/>
    </source>
</evidence>
<evidence type="ECO:0000313" key="3">
    <source>
        <dbReference type="EMBL" id="ACU77553.1"/>
    </source>
</evidence>